<dbReference type="InterPro" id="IPR036390">
    <property type="entry name" value="WH_DNA-bd_sf"/>
</dbReference>
<dbReference type="PANTHER" id="PTHR18964">
    <property type="entry name" value="ROK (REPRESSOR, ORF, KINASE) FAMILY"/>
    <property type="match status" value="1"/>
</dbReference>
<dbReference type="InterPro" id="IPR000600">
    <property type="entry name" value="ROK"/>
</dbReference>
<dbReference type="SUPFAM" id="SSF53067">
    <property type="entry name" value="Actin-like ATPase domain"/>
    <property type="match status" value="1"/>
</dbReference>
<comment type="caution">
    <text evidence="2">The sequence shown here is derived from an EMBL/GenBank/DDBJ whole genome shotgun (WGS) entry which is preliminary data.</text>
</comment>
<dbReference type="Pfam" id="PF00480">
    <property type="entry name" value="ROK"/>
    <property type="match status" value="1"/>
</dbReference>
<dbReference type="Gene3D" id="1.10.10.10">
    <property type="entry name" value="Winged helix-like DNA-binding domain superfamily/Winged helix DNA-binding domain"/>
    <property type="match status" value="1"/>
</dbReference>
<accession>A0A101KS28</accession>
<proteinExistence type="predicted"/>
<evidence type="ECO:0000313" key="3">
    <source>
        <dbReference type="Proteomes" id="UP000053176"/>
    </source>
</evidence>
<feature type="region of interest" description="Disordered" evidence="1">
    <location>
        <begin position="1"/>
        <end position="29"/>
    </location>
</feature>
<dbReference type="AlphaFoldDB" id="A0A101KS28"/>
<sequence length="408" mass="43713">METGIARHGSPEALESRLHRGTNQSGMRDHNERLVLSLVRQHGSLAKSDIARMTGLSAQTVSVIMRELEEDRLLVRQAPLRGKIGQPSIPMALNPEGAFFIGLKIGRRSAELVLIDFLGNVRAMLQNSYRYPAPRETVEFVTAGISKMRGELTPAQDKRIAGLGIAMPFELWSWADTAGAPREIMDEWRHRDIRADIQAQCEFPVYLQNDATSACGAELVFGQAGAARDFVYFYIGAFAGGGIVLNGRLFGGPTGNAGALGSMPVPGPDGKPTQLIDVASIAILEKALSAKGIDGSYLWTSPQEWGDIGAELDDWIASASQALAYAIVAASSVIDFEAAVIDGWMPLEVRRRLVDAVTDAIAGIDAEGLKLPIVREGSVGIHARALGGASLPLSERFLIGPTTISRSA</sequence>
<dbReference type="SUPFAM" id="SSF46785">
    <property type="entry name" value="Winged helix' DNA-binding domain"/>
    <property type="match status" value="1"/>
</dbReference>
<dbReference type="Gene3D" id="3.30.420.40">
    <property type="match status" value="2"/>
</dbReference>
<name>A0A101KS28_RHILI</name>
<dbReference type="GO" id="GO:0019262">
    <property type="term" value="P:N-acetylneuraminate catabolic process"/>
    <property type="evidence" value="ECO:0007669"/>
    <property type="project" value="TreeGrafter"/>
</dbReference>
<protein>
    <submittedName>
        <fullName evidence="2">ROK family transcriptional regulator</fullName>
    </submittedName>
</protein>
<dbReference type="PANTHER" id="PTHR18964:SF169">
    <property type="entry name" value="N-ACETYLMANNOSAMINE KINASE"/>
    <property type="match status" value="1"/>
</dbReference>
<dbReference type="InterPro" id="IPR036388">
    <property type="entry name" value="WH-like_DNA-bd_sf"/>
</dbReference>
<reference evidence="2 3" key="1">
    <citation type="submission" date="2015-12" db="EMBL/GenBank/DDBJ databases">
        <title>Draft genome sequence of Mesorhizobium sp. UFLA 01-765, a multitolerant efficient symbiont and plant-growth promoting strain isolated from Zn-mining soil using Leucaena leucocephala as a trap plant.</title>
        <authorList>
            <person name="Rangel W.M."/>
            <person name="Thijs S."/>
            <person name="Longatti S.M."/>
            <person name="Moreira F.M."/>
            <person name="Weyens N."/>
            <person name="Vangronsveld J."/>
            <person name="Van Hamme J.D."/>
            <person name="Bottos E.M."/>
            <person name="Rineau F."/>
        </authorList>
    </citation>
    <scope>NUCLEOTIDE SEQUENCE [LARGE SCALE GENOMIC DNA]</scope>
    <source>
        <strain evidence="2 3">UFLA 01-765</strain>
    </source>
</reference>
<dbReference type="GO" id="GO:0009384">
    <property type="term" value="F:N-acylmannosamine kinase activity"/>
    <property type="evidence" value="ECO:0007669"/>
    <property type="project" value="TreeGrafter"/>
</dbReference>
<evidence type="ECO:0000256" key="1">
    <source>
        <dbReference type="SAM" id="MobiDB-lite"/>
    </source>
</evidence>
<organism evidence="2 3">
    <name type="scientific">Rhizobium loti</name>
    <name type="common">Mesorhizobium loti</name>
    <dbReference type="NCBI Taxonomy" id="381"/>
    <lineage>
        <taxon>Bacteria</taxon>
        <taxon>Pseudomonadati</taxon>
        <taxon>Pseudomonadota</taxon>
        <taxon>Alphaproteobacteria</taxon>
        <taxon>Hyphomicrobiales</taxon>
        <taxon>Phyllobacteriaceae</taxon>
        <taxon>Mesorhizobium</taxon>
    </lineage>
</organism>
<evidence type="ECO:0000313" key="2">
    <source>
        <dbReference type="EMBL" id="KUM25847.1"/>
    </source>
</evidence>
<dbReference type="EMBL" id="LPWA01000112">
    <property type="protein sequence ID" value="KUM25847.1"/>
    <property type="molecule type" value="Genomic_DNA"/>
</dbReference>
<gene>
    <name evidence="2" type="ORF">AU467_24375</name>
</gene>
<dbReference type="Pfam" id="PF13412">
    <property type="entry name" value="HTH_24"/>
    <property type="match status" value="1"/>
</dbReference>
<dbReference type="OrthoDB" id="49685at2"/>
<dbReference type="Proteomes" id="UP000053176">
    <property type="component" value="Unassembled WGS sequence"/>
</dbReference>
<dbReference type="InterPro" id="IPR043129">
    <property type="entry name" value="ATPase_NBD"/>
</dbReference>